<gene>
    <name evidence="1" type="ORF">Catovirus_1_296</name>
</gene>
<organism evidence="1">
    <name type="scientific">Catovirus CTV1</name>
    <dbReference type="NCBI Taxonomy" id="1977631"/>
    <lineage>
        <taxon>Viruses</taxon>
        <taxon>Varidnaviria</taxon>
        <taxon>Bamfordvirae</taxon>
        <taxon>Nucleocytoviricota</taxon>
        <taxon>Megaviricetes</taxon>
        <taxon>Imitervirales</taxon>
        <taxon>Mimiviridae</taxon>
        <taxon>Klosneuvirinae</taxon>
        <taxon>Catovirus</taxon>
    </lineage>
</organism>
<sequence>MLVNFDIKNIYVTDFGFLGDNDTISLYNCIINLFEKYDNLKSIIEIVDLNSKIYNYIPDQYLTNQNYELFKNYIIS</sequence>
<evidence type="ECO:0000313" key="1">
    <source>
        <dbReference type="EMBL" id="ARF08246.1"/>
    </source>
</evidence>
<protein>
    <submittedName>
        <fullName evidence="1">Uncharacterized protein</fullName>
    </submittedName>
</protein>
<name>A0A1V0S964_9VIRU</name>
<reference evidence="1" key="1">
    <citation type="journal article" date="2017" name="Science">
        <title>Giant viruses with an expanded complement of translation system components.</title>
        <authorList>
            <person name="Schulz F."/>
            <person name="Yutin N."/>
            <person name="Ivanova N.N."/>
            <person name="Ortega D.R."/>
            <person name="Lee T.K."/>
            <person name="Vierheilig J."/>
            <person name="Daims H."/>
            <person name="Horn M."/>
            <person name="Wagner M."/>
            <person name="Jensen G.J."/>
            <person name="Kyrpides N.C."/>
            <person name="Koonin E.V."/>
            <person name="Woyke T."/>
        </authorList>
    </citation>
    <scope>NUCLEOTIDE SEQUENCE</scope>
    <source>
        <strain evidence="1">CTV1</strain>
    </source>
</reference>
<proteinExistence type="predicted"/>
<accession>A0A1V0S964</accession>
<dbReference type="EMBL" id="KY684083">
    <property type="protein sequence ID" value="ARF08246.1"/>
    <property type="molecule type" value="Genomic_DNA"/>
</dbReference>